<dbReference type="AlphaFoldDB" id="A0A0F9QJR1"/>
<feature type="region of interest" description="Disordered" evidence="1">
    <location>
        <begin position="1"/>
        <end position="23"/>
    </location>
</feature>
<accession>A0A0F9QJR1</accession>
<name>A0A0F9QJR1_9ZZZZ</name>
<comment type="caution">
    <text evidence="2">The sequence shown here is derived from an EMBL/GenBank/DDBJ whole genome shotgun (WGS) entry which is preliminary data.</text>
</comment>
<proteinExistence type="predicted"/>
<dbReference type="EMBL" id="LAZR01001457">
    <property type="protein sequence ID" value="KKN44320.1"/>
    <property type="molecule type" value="Genomic_DNA"/>
</dbReference>
<evidence type="ECO:0000313" key="2">
    <source>
        <dbReference type="EMBL" id="KKN44320.1"/>
    </source>
</evidence>
<organism evidence="2">
    <name type="scientific">marine sediment metagenome</name>
    <dbReference type="NCBI Taxonomy" id="412755"/>
    <lineage>
        <taxon>unclassified sequences</taxon>
        <taxon>metagenomes</taxon>
        <taxon>ecological metagenomes</taxon>
    </lineage>
</organism>
<gene>
    <name evidence="2" type="ORF">LCGC14_0694220</name>
</gene>
<feature type="compositionally biased region" description="Basic and acidic residues" evidence="1">
    <location>
        <begin position="1"/>
        <end position="18"/>
    </location>
</feature>
<evidence type="ECO:0000256" key="1">
    <source>
        <dbReference type="SAM" id="MobiDB-lite"/>
    </source>
</evidence>
<sequence length="75" mass="8589">MAKKGKAEEKAEKKEKGPSKSKITCTKCEEVKAVRPEVFDKRVEKFGSEEKLRAGYLCQKCRPKKEKAKKEGKEE</sequence>
<protein>
    <submittedName>
        <fullName evidence="2">Uncharacterized protein</fullName>
    </submittedName>
</protein>
<reference evidence="2" key="1">
    <citation type="journal article" date="2015" name="Nature">
        <title>Complex archaea that bridge the gap between prokaryotes and eukaryotes.</title>
        <authorList>
            <person name="Spang A."/>
            <person name="Saw J.H."/>
            <person name="Jorgensen S.L."/>
            <person name="Zaremba-Niedzwiedzka K."/>
            <person name="Martijn J."/>
            <person name="Lind A.E."/>
            <person name="van Eijk R."/>
            <person name="Schleper C."/>
            <person name="Guy L."/>
            <person name="Ettema T.J."/>
        </authorList>
    </citation>
    <scope>NUCLEOTIDE SEQUENCE</scope>
</reference>